<name>A0A8S1X8G4_PAROT</name>
<protein>
    <submittedName>
        <fullName evidence="7">Uncharacterized protein</fullName>
    </submittedName>
</protein>
<comment type="caution">
    <text evidence="7">The sequence shown here is derived from an EMBL/GenBank/DDBJ whole genome shotgun (WGS) entry which is preliminary data.</text>
</comment>
<feature type="transmembrane region" description="Helical" evidence="6">
    <location>
        <begin position="1189"/>
        <end position="1208"/>
    </location>
</feature>
<keyword evidence="3 6" id="KW-1133">Transmembrane helix</keyword>
<sequence>MILNLDIIKEEFEEQVEQETYKKIQYPLVQHDNQLNDDQFIPDELVDDDKNREQIGENSQQMAGMVFTGLGGFYTDQAIDFQETKPQNYQYRRLTIYSNFTQFYRPSEVEIDNLESQNRNLFQNFSTLAAWSILIYQTFNNAIIPAWIMTIPLDKYLRITWRFLIQSIFLIPVMMYEQRTGSQQVKQQYEIRYIFKWENMRQLYFASICPTIACTIFLFCFDYNYIATIFILGSQTNFWLSLIRDKIQNHILEKRGQIFSIFGFLLIGVQSITMSSGSGIPIMASNYINTSVFTQVPQLKLLIGTIVPFASSLLLARCSVFNLRVRNTFPIYLCNYFIAIFVSLNIFMVAYFVDGISLDDDPKFGVFGLFTNQKFIEFLYNSVIIIIGISICSVITVQLFDPLTLAICNLVEPLITSVLCKFTGVQYYPDGLTYFGYFWLQFGQLLIIIGQDLHKKQLDISAKLNTQCKHSSSKKTLRKAFIKNYRFKPESFGSVQKCISIASKQREYEPDENEQFLPEEQKEMNDEDVQDQQQKHEIVKSFVVGTGMGGFLFEETFGFEDKKQKNNKQIKRLTLNTRITQIVGLNKLADDEEDDQQLYEKIPQYLAWGIIFFASVINAMIPPWIMTIPCTIFLFCFDYNYIATIFILGSQTNFWLSLIRDKIQNHILEKRGQIFSIFGFLLIGVQSITMSSGSGIPIMASNYINTSVFTQVPQLKLLIGTIVPFASSLLLARCSVFNLRVRNTFPIYLCNYFIAIFVSLNIFMVAYFVDGISLDDDPKFGVFGLFTNQKFIEFLYNSVIIIIGISICSVITVQLFDPLTLAICNLVEPLITSVLCKFTGVQYYPDGLTYFGYFWLQFGQLLIIIGQDLHKKQLDISAKLNTQCKHSSSKKTLRKAFIKNYRFKPESFGSVQKCISIASKQREYEPDENEQFLPEEQKEMNDEDVQDQQQKHEIVKSFVVGTGMGGFLFEETFGFEDKKQKNNKQIKRLTLNTRITQIVGLNKLADDEEDDQQLYEKIPQYLAWGIIFFASVINAMIPPWIMTIPAEKYLRIAWRFLLQGIFLIPFIMYEYRTGNEKVKSAYTSEFLLKWTHMRKVYMASLTTTVTFAVILFCFDYTNISSVIVLGSQTNFWLSVFRKKEYNHNIEGGGKIMCVVGYLLICLDSYVLNTDTIPESAKQYINPLLYNRPIWMRIIIGNTIPFLASIILAELSKANQDLRSVFPPFLANFSVAFFVCLNMCMVSFFMDGTSINFDSRWGWFGLFKNGKFMDFFYMSTMLSIGVFISSILISKLFEPIVPATAALFEPVITAILCEIAHVQYYPSAIACFGYVFLMPGQFIIIVGQHILKQQQEQEQRQKLEQQLQIHASRAQ</sequence>
<feature type="transmembrane region" description="Helical" evidence="6">
    <location>
        <begin position="748"/>
        <end position="769"/>
    </location>
</feature>
<feature type="transmembrane region" description="Helical" evidence="6">
    <location>
        <begin position="1322"/>
        <end position="1346"/>
    </location>
</feature>
<evidence type="ECO:0000313" key="7">
    <source>
        <dbReference type="EMBL" id="CAD8196966.1"/>
    </source>
</evidence>
<gene>
    <name evidence="7" type="ORF">POCTA_138.1.T1130071</name>
</gene>
<evidence type="ECO:0000256" key="1">
    <source>
        <dbReference type="ARBA" id="ARBA00004141"/>
    </source>
</evidence>
<feature type="transmembrane region" description="Helical" evidence="6">
    <location>
        <begin position="301"/>
        <end position="320"/>
    </location>
</feature>
<dbReference type="OrthoDB" id="312984at2759"/>
<feature type="transmembrane region" description="Helical" evidence="6">
    <location>
        <begin position="1053"/>
        <end position="1071"/>
    </location>
</feature>
<proteinExistence type="predicted"/>
<feature type="transmembrane region" description="Helical" evidence="6">
    <location>
        <begin position="1021"/>
        <end position="1041"/>
    </location>
</feature>
<reference evidence="7" key="1">
    <citation type="submission" date="2021-01" db="EMBL/GenBank/DDBJ databases">
        <authorList>
            <consortium name="Genoscope - CEA"/>
            <person name="William W."/>
        </authorList>
    </citation>
    <scope>NUCLEOTIDE SEQUENCE</scope>
</reference>
<keyword evidence="2 6" id="KW-0812">Transmembrane</keyword>
<feature type="transmembrane region" description="Helical" evidence="6">
    <location>
        <begin position="677"/>
        <end position="697"/>
    </location>
</feature>
<evidence type="ECO:0000313" key="8">
    <source>
        <dbReference type="Proteomes" id="UP000683925"/>
    </source>
</evidence>
<evidence type="ECO:0000256" key="5">
    <source>
        <dbReference type="SAM" id="Coils"/>
    </source>
</evidence>
<feature type="coiled-coil region" evidence="5">
    <location>
        <begin position="1341"/>
        <end position="1368"/>
    </location>
</feature>
<feature type="transmembrane region" description="Helical" evidence="6">
    <location>
        <begin position="632"/>
        <end position="656"/>
    </location>
</feature>
<dbReference type="GO" id="GO:0016020">
    <property type="term" value="C:membrane"/>
    <property type="evidence" value="ECO:0007669"/>
    <property type="project" value="UniProtKB-SubCell"/>
</dbReference>
<dbReference type="PANTHER" id="PTHR22911">
    <property type="entry name" value="ACYL-MALONYL CONDENSING ENZYME-RELATED"/>
    <property type="match status" value="1"/>
</dbReference>
<feature type="transmembrane region" description="Helical" evidence="6">
    <location>
        <begin position="225"/>
        <end position="243"/>
    </location>
</feature>
<feature type="transmembrane region" description="Helical" evidence="6">
    <location>
        <begin position="1096"/>
        <end position="1112"/>
    </location>
</feature>
<feature type="transmembrane region" description="Helical" evidence="6">
    <location>
        <begin position="378"/>
        <end position="400"/>
    </location>
</feature>
<evidence type="ECO:0000256" key="2">
    <source>
        <dbReference type="ARBA" id="ARBA00022692"/>
    </source>
</evidence>
<keyword evidence="5" id="KW-0175">Coiled coil</keyword>
<accession>A0A8S1X8G4</accession>
<feature type="transmembrane region" description="Helical" evidence="6">
    <location>
        <begin position="332"/>
        <end position="353"/>
    </location>
</feature>
<keyword evidence="8" id="KW-1185">Reference proteome</keyword>
<dbReference type="EMBL" id="CAJJDP010000113">
    <property type="protein sequence ID" value="CAD8196966.1"/>
    <property type="molecule type" value="Genomic_DNA"/>
</dbReference>
<evidence type="ECO:0000256" key="4">
    <source>
        <dbReference type="ARBA" id="ARBA00023136"/>
    </source>
</evidence>
<feature type="transmembrane region" description="Helical" evidence="6">
    <location>
        <begin position="1295"/>
        <end position="1316"/>
    </location>
</feature>
<feature type="transmembrane region" description="Helical" evidence="6">
    <location>
        <begin position="717"/>
        <end position="736"/>
    </location>
</feature>
<evidence type="ECO:0000256" key="3">
    <source>
        <dbReference type="ARBA" id="ARBA00022989"/>
    </source>
</evidence>
<feature type="transmembrane region" description="Helical" evidence="6">
    <location>
        <begin position="1270"/>
        <end position="1288"/>
    </location>
</feature>
<feature type="transmembrane region" description="Helical" evidence="6">
    <location>
        <begin position="159"/>
        <end position="176"/>
    </location>
</feature>
<dbReference type="Proteomes" id="UP000683925">
    <property type="component" value="Unassembled WGS sequence"/>
</dbReference>
<comment type="subcellular location">
    <subcellularLocation>
        <location evidence="1">Membrane</location>
        <topology evidence="1">Multi-pass membrane protein</topology>
    </subcellularLocation>
</comment>
<keyword evidence="4 6" id="KW-0472">Membrane</keyword>
<feature type="transmembrane region" description="Helical" evidence="6">
    <location>
        <begin position="264"/>
        <end position="289"/>
    </location>
</feature>
<organism evidence="7 8">
    <name type="scientific">Paramecium octaurelia</name>
    <dbReference type="NCBI Taxonomy" id="43137"/>
    <lineage>
        <taxon>Eukaryota</taxon>
        <taxon>Sar</taxon>
        <taxon>Alveolata</taxon>
        <taxon>Ciliophora</taxon>
        <taxon>Intramacronucleata</taxon>
        <taxon>Oligohymenophorea</taxon>
        <taxon>Peniculida</taxon>
        <taxon>Parameciidae</taxon>
        <taxon>Paramecium</taxon>
    </lineage>
</organism>
<dbReference type="PANTHER" id="PTHR22911:SF6">
    <property type="entry name" value="SOLUTE CARRIER FAMILY 35 MEMBER G1"/>
    <property type="match status" value="1"/>
</dbReference>
<feature type="transmembrane region" description="Helical" evidence="6">
    <location>
        <begin position="794"/>
        <end position="816"/>
    </location>
</feature>
<feature type="transmembrane region" description="Helical" evidence="6">
    <location>
        <begin position="202"/>
        <end position="219"/>
    </location>
</feature>
<feature type="transmembrane region" description="Helical" evidence="6">
    <location>
        <begin position="121"/>
        <end position="139"/>
    </location>
</feature>
<evidence type="ECO:0000256" key="6">
    <source>
        <dbReference type="SAM" id="Phobius"/>
    </source>
</evidence>
<feature type="transmembrane region" description="Helical" evidence="6">
    <location>
        <begin position="1220"/>
        <end position="1245"/>
    </location>
</feature>
<feature type="transmembrane region" description="Helical" evidence="6">
    <location>
        <begin position="605"/>
        <end position="626"/>
    </location>
</feature>